<comment type="caution">
    <text evidence="2">The sequence shown here is derived from an EMBL/GenBank/DDBJ whole genome shotgun (WGS) entry which is preliminary data.</text>
</comment>
<gene>
    <name evidence="2" type="ORF">ABS766_15225</name>
</gene>
<dbReference type="SUPFAM" id="SSF53448">
    <property type="entry name" value="Nucleotide-diphospho-sugar transferases"/>
    <property type="match status" value="1"/>
</dbReference>
<dbReference type="InterPro" id="IPR029044">
    <property type="entry name" value="Nucleotide-diphossugar_trans"/>
</dbReference>
<organism evidence="2 3">
    <name type="scientific">Flavobacterium rhizosphaerae</name>
    <dbReference type="NCBI Taxonomy" id="3163298"/>
    <lineage>
        <taxon>Bacteria</taxon>
        <taxon>Pseudomonadati</taxon>
        <taxon>Bacteroidota</taxon>
        <taxon>Flavobacteriia</taxon>
        <taxon>Flavobacteriales</taxon>
        <taxon>Flavobacteriaceae</taxon>
        <taxon>Flavobacterium</taxon>
    </lineage>
</organism>
<dbReference type="Pfam" id="PF00535">
    <property type="entry name" value="Glycos_transf_2"/>
    <property type="match status" value="1"/>
</dbReference>
<dbReference type="CDD" id="cd00761">
    <property type="entry name" value="Glyco_tranf_GTA_type"/>
    <property type="match status" value="1"/>
</dbReference>
<dbReference type="Proteomes" id="UP001629156">
    <property type="component" value="Unassembled WGS sequence"/>
</dbReference>
<dbReference type="EC" id="2.4.-.-" evidence="2"/>
<protein>
    <submittedName>
        <fullName evidence="2">Glycosyltransferase family A protein</fullName>
        <ecNumber evidence="2">2.4.-.-</ecNumber>
    </submittedName>
</protein>
<keyword evidence="2" id="KW-0808">Transferase</keyword>
<evidence type="ECO:0000259" key="1">
    <source>
        <dbReference type="Pfam" id="PF00535"/>
    </source>
</evidence>
<dbReference type="Gene3D" id="3.90.550.10">
    <property type="entry name" value="Spore Coat Polysaccharide Biosynthesis Protein SpsA, Chain A"/>
    <property type="match status" value="1"/>
</dbReference>
<keyword evidence="2" id="KW-0328">Glycosyltransferase</keyword>
<keyword evidence="3" id="KW-1185">Reference proteome</keyword>
<dbReference type="EMBL" id="JBELPZ010000021">
    <property type="protein sequence ID" value="MFL9845770.1"/>
    <property type="molecule type" value="Genomic_DNA"/>
</dbReference>
<name>A0ABW8Z0J2_9FLAO</name>
<evidence type="ECO:0000313" key="3">
    <source>
        <dbReference type="Proteomes" id="UP001629156"/>
    </source>
</evidence>
<accession>A0ABW8Z0J2</accession>
<dbReference type="GO" id="GO:0016757">
    <property type="term" value="F:glycosyltransferase activity"/>
    <property type="evidence" value="ECO:0007669"/>
    <property type="project" value="UniProtKB-KW"/>
</dbReference>
<dbReference type="RefSeq" id="WP_408086052.1">
    <property type="nucleotide sequence ID" value="NZ_JBELPZ010000021.1"/>
</dbReference>
<proteinExistence type="predicted"/>
<sequence length="292" mass="33627">MLSILIPAYNYEVMPLVSSLCKQCIESNIIFEVIVINDSPGLPVNGENNGVTTLNNCRLIQNESNLGRTVTRKLLAESAKYNTLLFLDADVKLPDNLFIKRYLSYIGKNSVVMGGYSYEKQPPAPDKMLRYKYGKQREQKEAAIRSQQPYGTIFSGNFLTPKHIFLENNYQDSQNLYGLDNYFSYKLFKNNVDVVHINNPILHLGLENNEVFFKKCLQSVQNRKNLLVDEPDAEKINSLIRHYITLKKYRIDKLIGVGFKITEPLLKKMIFKKDPSLLALDIYRLGYICHIK</sequence>
<reference evidence="2 3" key="1">
    <citation type="submission" date="2024-06" db="EMBL/GenBank/DDBJ databases">
        <authorList>
            <person name="Kaempfer P."/>
            <person name="Viver T."/>
        </authorList>
    </citation>
    <scope>NUCLEOTIDE SEQUENCE [LARGE SCALE GENOMIC DNA]</scope>
    <source>
        <strain evidence="2 3">ST-119</strain>
    </source>
</reference>
<feature type="domain" description="Glycosyltransferase 2-like" evidence="1">
    <location>
        <begin position="3"/>
        <end position="135"/>
    </location>
</feature>
<dbReference type="InterPro" id="IPR001173">
    <property type="entry name" value="Glyco_trans_2-like"/>
</dbReference>
<evidence type="ECO:0000313" key="2">
    <source>
        <dbReference type="EMBL" id="MFL9845770.1"/>
    </source>
</evidence>